<name>A0ABS2NBB8_9BACI</name>
<accession>A0ABS2NBB8</accession>
<comment type="caution">
    <text evidence="1">The sequence shown here is derived from an EMBL/GenBank/DDBJ whole genome shotgun (WGS) entry which is preliminary data.</text>
</comment>
<reference evidence="1 2" key="1">
    <citation type="submission" date="2021-01" db="EMBL/GenBank/DDBJ databases">
        <title>Genomic Encyclopedia of Type Strains, Phase IV (KMG-IV): sequencing the most valuable type-strain genomes for metagenomic binning, comparative biology and taxonomic classification.</title>
        <authorList>
            <person name="Goeker M."/>
        </authorList>
    </citation>
    <scope>NUCLEOTIDE SEQUENCE [LARGE SCALE GENOMIC DNA]</scope>
    <source>
        <strain evidence="1 2">DSM 24834</strain>
    </source>
</reference>
<gene>
    <name evidence="1" type="ORF">JOC86_001699</name>
</gene>
<dbReference type="EMBL" id="JAFBDZ010000002">
    <property type="protein sequence ID" value="MBM7585157.1"/>
    <property type="molecule type" value="Genomic_DNA"/>
</dbReference>
<evidence type="ECO:0000313" key="1">
    <source>
        <dbReference type="EMBL" id="MBM7585157.1"/>
    </source>
</evidence>
<dbReference type="Proteomes" id="UP001646157">
    <property type="component" value="Unassembled WGS sequence"/>
</dbReference>
<sequence length="45" mass="5240">MKELVGHCKRCQKEIYCLDGFFNGIKLNDGQLLCFACEEKQEEEV</sequence>
<keyword evidence="2" id="KW-1185">Reference proteome</keyword>
<protein>
    <submittedName>
        <fullName evidence="1">Uncharacterized protein</fullName>
    </submittedName>
</protein>
<dbReference type="RefSeq" id="WP_205170491.1">
    <property type="nucleotide sequence ID" value="NZ_JAFBDZ010000002.1"/>
</dbReference>
<organism evidence="1 2">
    <name type="scientific">Rossellomorea pakistanensis</name>
    <dbReference type="NCBI Taxonomy" id="992288"/>
    <lineage>
        <taxon>Bacteria</taxon>
        <taxon>Bacillati</taxon>
        <taxon>Bacillota</taxon>
        <taxon>Bacilli</taxon>
        <taxon>Bacillales</taxon>
        <taxon>Bacillaceae</taxon>
        <taxon>Rossellomorea</taxon>
    </lineage>
</organism>
<evidence type="ECO:0000313" key="2">
    <source>
        <dbReference type="Proteomes" id="UP001646157"/>
    </source>
</evidence>
<proteinExistence type="predicted"/>